<evidence type="ECO:0000259" key="8">
    <source>
        <dbReference type="PROSITE" id="PS50110"/>
    </source>
</evidence>
<feature type="domain" description="Response regulatory" evidence="8">
    <location>
        <begin position="2"/>
        <end position="116"/>
    </location>
</feature>
<dbReference type="InterPro" id="IPR001867">
    <property type="entry name" value="OmpR/PhoB-type_DNA-bd"/>
</dbReference>
<evidence type="ECO:0000256" key="6">
    <source>
        <dbReference type="PROSITE-ProRule" id="PRU00169"/>
    </source>
</evidence>
<dbReference type="Gene3D" id="1.10.10.10">
    <property type="entry name" value="Winged helix-like DNA-binding domain superfamily/Winged helix DNA-binding domain"/>
    <property type="match status" value="1"/>
</dbReference>
<dbReference type="PROSITE" id="PS50110">
    <property type="entry name" value="RESPONSE_REGULATORY"/>
    <property type="match status" value="1"/>
</dbReference>
<dbReference type="EMBL" id="CP118247">
    <property type="protein sequence ID" value="WDR07482.1"/>
    <property type="molecule type" value="Genomic_DNA"/>
</dbReference>
<sequence>MRILLVEDTHDVAGAIVASFGRRGDAVDHAITRAEANELLALQRYDVIILDINLPDGDGLSLLADQRRQGNTTPILMLTARLKIDDRVAALDQGADDYLVKPFDLRELEARVRALARRAQRDPSEGSVISYADLEVDIAGHTANLGGHPVNLTRREFGVLEALLINRGRVISKEQIFERMFSFDEDDVGLNAVEIYVARLRKKLEGGTVAIKTLRGLGYQLIARQ</sequence>
<dbReference type="Pfam" id="PF00486">
    <property type="entry name" value="Trans_reg_C"/>
    <property type="match status" value="1"/>
</dbReference>
<dbReference type="PROSITE" id="PS51755">
    <property type="entry name" value="OMPR_PHOB"/>
    <property type="match status" value="1"/>
</dbReference>
<dbReference type="Pfam" id="PF00072">
    <property type="entry name" value="Response_reg"/>
    <property type="match status" value="1"/>
</dbReference>
<keyword evidence="2" id="KW-0902">Two-component regulatory system</keyword>
<keyword evidence="1 6" id="KW-0597">Phosphoprotein</keyword>
<evidence type="ECO:0000256" key="2">
    <source>
        <dbReference type="ARBA" id="ARBA00023012"/>
    </source>
</evidence>
<proteinExistence type="predicted"/>
<dbReference type="PANTHER" id="PTHR48111:SF1">
    <property type="entry name" value="TWO-COMPONENT RESPONSE REGULATOR ORR33"/>
    <property type="match status" value="1"/>
</dbReference>
<feature type="DNA-binding region" description="OmpR/PhoB-type" evidence="7">
    <location>
        <begin position="126"/>
        <end position="223"/>
    </location>
</feature>
<accession>A0ABY7Z250</accession>
<evidence type="ECO:0000256" key="3">
    <source>
        <dbReference type="ARBA" id="ARBA00023015"/>
    </source>
</evidence>
<evidence type="ECO:0000259" key="9">
    <source>
        <dbReference type="PROSITE" id="PS51755"/>
    </source>
</evidence>
<dbReference type="Gene3D" id="3.40.50.2300">
    <property type="match status" value="1"/>
</dbReference>
<dbReference type="RefSeq" id="WP_282212995.1">
    <property type="nucleotide sequence ID" value="NZ_CP118247.1"/>
</dbReference>
<feature type="modified residue" description="4-aspartylphosphate" evidence="6">
    <location>
        <position position="51"/>
    </location>
</feature>
<evidence type="ECO:0000256" key="4">
    <source>
        <dbReference type="ARBA" id="ARBA00023125"/>
    </source>
</evidence>
<dbReference type="SMART" id="SM00448">
    <property type="entry name" value="REC"/>
    <property type="match status" value="1"/>
</dbReference>
<evidence type="ECO:0000256" key="7">
    <source>
        <dbReference type="PROSITE-ProRule" id="PRU01091"/>
    </source>
</evidence>
<dbReference type="SMART" id="SM00862">
    <property type="entry name" value="Trans_reg_C"/>
    <property type="match status" value="1"/>
</dbReference>
<dbReference type="CDD" id="cd00383">
    <property type="entry name" value="trans_reg_C"/>
    <property type="match status" value="1"/>
</dbReference>
<evidence type="ECO:0000313" key="10">
    <source>
        <dbReference type="EMBL" id="WDR07482.1"/>
    </source>
</evidence>
<keyword evidence="3" id="KW-0805">Transcription regulation</keyword>
<evidence type="ECO:0000256" key="5">
    <source>
        <dbReference type="ARBA" id="ARBA00023163"/>
    </source>
</evidence>
<dbReference type="InterPro" id="IPR001789">
    <property type="entry name" value="Sig_transdc_resp-reg_receiver"/>
</dbReference>
<gene>
    <name evidence="10" type="ORF">PSQ90_05760</name>
</gene>
<protein>
    <submittedName>
        <fullName evidence="10">Response regulator transcription factor</fullName>
    </submittedName>
</protein>
<dbReference type="Gene3D" id="6.10.250.690">
    <property type="match status" value="1"/>
</dbReference>
<keyword evidence="5" id="KW-0804">Transcription</keyword>
<evidence type="ECO:0000313" key="11">
    <source>
        <dbReference type="Proteomes" id="UP001222118"/>
    </source>
</evidence>
<dbReference type="SUPFAM" id="SSF52172">
    <property type="entry name" value="CheY-like"/>
    <property type="match status" value="1"/>
</dbReference>
<keyword evidence="11" id="KW-1185">Reference proteome</keyword>
<feature type="domain" description="OmpR/PhoB-type" evidence="9">
    <location>
        <begin position="126"/>
        <end position="223"/>
    </location>
</feature>
<organism evidence="10 11">
    <name type="scientific">Devosia rhodophyticola</name>
    <dbReference type="NCBI Taxonomy" id="3026423"/>
    <lineage>
        <taxon>Bacteria</taxon>
        <taxon>Pseudomonadati</taxon>
        <taxon>Pseudomonadota</taxon>
        <taxon>Alphaproteobacteria</taxon>
        <taxon>Hyphomicrobiales</taxon>
        <taxon>Devosiaceae</taxon>
        <taxon>Devosia</taxon>
    </lineage>
</organism>
<dbReference type="Proteomes" id="UP001222118">
    <property type="component" value="Chromosome"/>
</dbReference>
<evidence type="ECO:0000256" key="1">
    <source>
        <dbReference type="ARBA" id="ARBA00022553"/>
    </source>
</evidence>
<reference evidence="10 11" key="1">
    <citation type="submission" date="2023-02" db="EMBL/GenBank/DDBJ databases">
        <title>Devosia chondri sp. nov., isolated from the phycosphere of marine algae.</title>
        <authorList>
            <person name="Kim J.M."/>
            <person name="Lee J.K."/>
            <person name="Choi B.J."/>
            <person name="Bayburt H."/>
            <person name="Jeon C.O."/>
        </authorList>
    </citation>
    <scope>NUCLEOTIDE SEQUENCE [LARGE SCALE GENOMIC DNA]</scope>
    <source>
        <strain evidence="10 11">G2-5</strain>
    </source>
</reference>
<dbReference type="InterPro" id="IPR039420">
    <property type="entry name" value="WalR-like"/>
</dbReference>
<dbReference type="InterPro" id="IPR011006">
    <property type="entry name" value="CheY-like_superfamily"/>
</dbReference>
<keyword evidence="4 7" id="KW-0238">DNA-binding</keyword>
<dbReference type="InterPro" id="IPR036388">
    <property type="entry name" value="WH-like_DNA-bd_sf"/>
</dbReference>
<dbReference type="PANTHER" id="PTHR48111">
    <property type="entry name" value="REGULATOR OF RPOS"/>
    <property type="match status" value="1"/>
</dbReference>
<name>A0ABY7Z250_9HYPH</name>